<keyword evidence="4" id="KW-0418">Kinase</keyword>
<feature type="domain" description="Carbohydrate kinase PfkB" evidence="6">
    <location>
        <begin position="30"/>
        <end position="320"/>
    </location>
</feature>
<keyword evidence="5" id="KW-0067">ATP-binding</keyword>
<dbReference type="SUPFAM" id="SSF53613">
    <property type="entry name" value="Ribokinase-like"/>
    <property type="match status" value="1"/>
</dbReference>
<dbReference type="PIRSF" id="PIRSF000535">
    <property type="entry name" value="1PFK/6PFK/LacC"/>
    <property type="match status" value="1"/>
</dbReference>
<dbReference type="PANTHER" id="PTHR46566">
    <property type="entry name" value="1-PHOSPHOFRUCTOKINASE-RELATED"/>
    <property type="match status" value="1"/>
</dbReference>
<proteinExistence type="inferred from homology"/>
<protein>
    <recommendedName>
        <fullName evidence="6">Carbohydrate kinase PfkB domain-containing protein</fullName>
    </recommendedName>
</protein>
<evidence type="ECO:0000256" key="5">
    <source>
        <dbReference type="ARBA" id="ARBA00022840"/>
    </source>
</evidence>
<reference evidence="7 8" key="1">
    <citation type="submission" date="2023-04" db="EMBL/GenBank/DDBJ databases">
        <title>Genome of Basidiobolus ranarum AG-B5.</title>
        <authorList>
            <person name="Stajich J.E."/>
            <person name="Carter-House D."/>
            <person name="Gryganskyi A."/>
        </authorList>
    </citation>
    <scope>NUCLEOTIDE SEQUENCE [LARGE SCALE GENOMIC DNA]</scope>
    <source>
        <strain evidence="7 8">AG-B5</strain>
    </source>
</reference>
<sequence length="347" mass="38362">MTPKRTMTEEKPRAILCIGPNPAFQTTLYFEHFKVGQVNRARNKTTSIGGKGQNFVLATEQYGFQDKVTLLQILGGSTGQALETSLRERGFHLVNVYSEKTTRSCTTVLDDESGNMTEMIEPSERLNDDEVQHFEEVGKCLLRNGSDELLGIALCGTYPPGVTGESFANILSAKPKESIFLLDAYKDVTKILDTGKVDVMKINREELNTLIESHHGSSLDSNDVPSNARKFFELYQVGNLAITDGPEKAYLFSNNHREYHTFEIPTLSSILSNDLTKPLQINPLGAGDTCSAVFLCEYTKSKDVVASFQHGLAAASASCLVLHQTAQFDIEVMKLMLKSIKVQKSSF</sequence>
<keyword evidence="3" id="KW-0547">Nucleotide-binding</keyword>
<evidence type="ECO:0000256" key="2">
    <source>
        <dbReference type="ARBA" id="ARBA00022679"/>
    </source>
</evidence>
<dbReference type="Pfam" id="PF00294">
    <property type="entry name" value="PfkB"/>
    <property type="match status" value="1"/>
</dbReference>
<comment type="similarity">
    <text evidence="1">Belongs to the carbohydrate kinase PfkB family.</text>
</comment>
<evidence type="ECO:0000259" key="6">
    <source>
        <dbReference type="Pfam" id="PF00294"/>
    </source>
</evidence>
<dbReference type="EMBL" id="JASJQH010000333">
    <property type="protein sequence ID" value="KAK9764983.1"/>
    <property type="molecule type" value="Genomic_DNA"/>
</dbReference>
<dbReference type="Gene3D" id="3.40.1190.20">
    <property type="match status" value="1"/>
</dbReference>
<organism evidence="7 8">
    <name type="scientific">Basidiobolus ranarum</name>
    <dbReference type="NCBI Taxonomy" id="34480"/>
    <lineage>
        <taxon>Eukaryota</taxon>
        <taxon>Fungi</taxon>
        <taxon>Fungi incertae sedis</taxon>
        <taxon>Zoopagomycota</taxon>
        <taxon>Entomophthoromycotina</taxon>
        <taxon>Basidiobolomycetes</taxon>
        <taxon>Basidiobolales</taxon>
        <taxon>Basidiobolaceae</taxon>
        <taxon>Basidiobolus</taxon>
    </lineage>
</organism>
<keyword evidence="2" id="KW-0808">Transferase</keyword>
<evidence type="ECO:0000256" key="1">
    <source>
        <dbReference type="ARBA" id="ARBA00010688"/>
    </source>
</evidence>
<comment type="caution">
    <text evidence="7">The sequence shown here is derived from an EMBL/GenBank/DDBJ whole genome shotgun (WGS) entry which is preliminary data.</text>
</comment>
<dbReference type="InterPro" id="IPR011611">
    <property type="entry name" value="PfkB_dom"/>
</dbReference>
<keyword evidence="8" id="KW-1185">Reference proteome</keyword>
<gene>
    <name evidence="7" type="ORF">K7432_007055</name>
</gene>
<evidence type="ECO:0000256" key="3">
    <source>
        <dbReference type="ARBA" id="ARBA00022741"/>
    </source>
</evidence>
<evidence type="ECO:0000313" key="7">
    <source>
        <dbReference type="EMBL" id="KAK9764983.1"/>
    </source>
</evidence>
<evidence type="ECO:0000256" key="4">
    <source>
        <dbReference type="ARBA" id="ARBA00022777"/>
    </source>
</evidence>
<dbReference type="PANTHER" id="PTHR46566:SF2">
    <property type="entry name" value="ATP-DEPENDENT 6-PHOSPHOFRUCTOKINASE ISOZYME 2"/>
    <property type="match status" value="1"/>
</dbReference>
<dbReference type="InterPro" id="IPR017583">
    <property type="entry name" value="Tagatose/fructose_Pkinase"/>
</dbReference>
<evidence type="ECO:0000313" key="8">
    <source>
        <dbReference type="Proteomes" id="UP001479436"/>
    </source>
</evidence>
<dbReference type="Proteomes" id="UP001479436">
    <property type="component" value="Unassembled WGS sequence"/>
</dbReference>
<accession>A0ABR2WTY0</accession>
<name>A0ABR2WTY0_9FUNG</name>
<dbReference type="InterPro" id="IPR029056">
    <property type="entry name" value="Ribokinase-like"/>
</dbReference>